<dbReference type="EC" id="3.8.1.2" evidence="3"/>
<dbReference type="EMBL" id="CP051180">
    <property type="protein sequence ID" value="QIZ75804.1"/>
    <property type="molecule type" value="Genomic_DNA"/>
</dbReference>
<dbReference type="NCBIfam" id="TIGR01493">
    <property type="entry name" value="HAD-SF-IA-v2"/>
    <property type="match status" value="1"/>
</dbReference>
<organism evidence="4 5">
    <name type="scientific">Ferrimonas lipolytica</name>
    <dbReference type="NCBI Taxonomy" id="2724191"/>
    <lineage>
        <taxon>Bacteria</taxon>
        <taxon>Pseudomonadati</taxon>
        <taxon>Pseudomonadota</taxon>
        <taxon>Gammaproteobacteria</taxon>
        <taxon>Alteromonadales</taxon>
        <taxon>Ferrimonadaceae</taxon>
        <taxon>Ferrimonas</taxon>
    </lineage>
</organism>
<dbReference type="PRINTS" id="PR00413">
    <property type="entry name" value="HADHALOGNASE"/>
</dbReference>
<keyword evidence="5" id="KW-1185">Reference proteome</keyword>
<dbReference type="Gene3D" id="1.10.150.240">
    <property type="entry name" value="Putative phosphatase, domain 2"/>
    <property type="match status" value="1"/>
</dbReference>
<dbReference type="SFLD" id="SFLDS00003">
    <property type="entry name" value="Haloacid_Dehalogenase"/>
    <property type="match status" value="1"/>
</dbReference>
<dbReference type="Gene3D" id="3.40.50.1000">
    <property type="entry name" value="HAD superfamily/HAD-like"/>
    <property type="match status" value="1"/>
</dbReference>
<dbReference type="InterPro" id="IPR036412">
    <property type="entry name" value="HAD-like_sf"/>
</dbReference>
<dbReference type="KEGG" id="fes:HER31_02155"/>
<evidence type="ECO:0000313" key="5">
    <source>
        <dbReference type="Proteomes" id="UP000501602"/>
    </source>
</evidence>
<gene>
    <name evidence="4" type="ORF">HER31_02155</name>
</gene>
<dbReference type="RefSeq" id="WP_168659065.1">
    <property type="nucleotide sequence ID" value="NZ_CP051180.1"/>
</dbReference>
<dbReference type="CDD" id="cd02588">
    <property type="entry name" value="HAD_L2-DEX"/>
    <property type="match status" value="1"/>
</dbReference>
<comment type="similarity">
    <text evidence="1 3">Belongs to the HAD-like hydrolase superfamily. S-2-haloalkanoic acid dehalogenase family.</text>
</comment>
<dbReference type="PANTHER" id="PTHR43316">
    <property type="entry name" value="HYDROLASE, HALOACID DELAHOGENASE-RELATED"/>
    <property type="match status" value="1"/>
</dbReference>
<keyword evidence="2 3" id="KW-0378">Hydrolase</keyword>
<comment type="function">
    <text evidence="3">Catalyzes the hydrolytic dehalogenation of small (S)-2-haloalkanoic acids to yield the corresponding (R)-2-hydroxyalkanoic acids.</text>
</comment>
<dbReference type="Pfam" id="PF00702">
    <property type="entry name" value="Hydrolase"/>
    <property type="match status" value="1"/>
</dbReference>
<dbReference type="InterPro" id="IPR006439">
    <property type="entry name" value="HAD-SF_hydro_IA"/>
</dbReference>
<proteinExistence type="inferred from homology"/>
<dbReference type="PANTHER" id="PTHR43316:SF3">
    <property type="entry name" value="HALOACID DEHALOGENASE, TYPE II (AFU_ORTHOLOGUE AFUA_2G07750)-RELATED"/>
    <property type="match status" value="1"/>
</dbReference>
<dbReference type="SFLD" id="SFLDG01129">
    <property type="entry name" value="C1.5:_HAD__Beta-PGM__Phosphata"/>
    <property type="match status" value="1"/>
</dbReference>
<protein>
    <recommendedName>
        <fullName evidence="3">(S)-2-haloacid dehalogenase</fullName>
        <ecNumber evidence="3">3.8.1.2</ecNumber>
    </recommendedName>
    <alternativeName>
        <fullName evidence="3">2-haloalkanoic acid dehalogenase</fullName>
    </alternativeName>
    <alternativeName>
        <fullName evidence="3">Halocarboxylic acid halidohydrolase</fullName>
    </alternativeName>
    <alternativeName>
        <fullName evidence="3">L-2-haloacid dehalogenase</fullName>
    </alternativeName>
</protein>
<evidence type="ECO:0000313" key="4">
    <source>
        <dbReference type="EMBL" id="QIZ75804.1"/>
    </source>
</evidence>
<dbReference type="SUPFAM" id="SSF56784">
    <property type="entry name" value="HAD-like"/>
    <property type="match status" value="1"/>
</dbReference>
<reference evidence="4 5" key="1">
    <citation type="submission" date="2020-04" db="EMBL/GenBank/DDBJ databases">
        <title>Ferrimonas sp. S7 isolated from sea water.</title>
        <authorList>
            <person name="Bae S.S."/>
            <person name="Baek K."/>
        </authorList>
    </citation>
    <scope>NUCLEOTIDE SEQUENCE [LARGE SCALE GENOMIC DNA]</scope>
    <source>
        <strain evidence="4 5">S7</strain>
    </source>
</reference>
<evidence type="ECO:0000256" key="1">
    <source>
        <dbReference type="ARBA" id="ARBA00008106"/>
    </source>
</evidence>
<name>A0A6H1U9U8_9GAMM</name>
<dbReference type="GO" id="GO:0018784">
    <property type="term" value="F:(S)-2-haloacid dehalogenase activity"/>
    <property type="evidence" value="ECO:0007669"/>
    <property type="project" value="UniProtKB-UniRule"/>
</dbReference>
<evidence type="ECO:0000256" key="2">
    <source>
        <dbReference type="ARBA" id="ARBA00022801"/>
    </source>
</evidence>
<evidence type="ECO:0000256" key="3">
    <source>
        <dbReference type="RuleBase" id="RU368077"/>
    </source>
</evidence>
<sequence>MTTLAFDVYGTLINPHGVVKELQLMVGYNAETLSELWRSKQLEYSFRRAAMGLYAPFSSCTRDALNYSCDSLAIALSAAQKKHLLDAYQSLPAFTDVEPALAELKAANHRLFAFSNGEPESLQKLLQSANIDHYFEGTVSADEVQTFKPSPVIYRHFLQRADTTAAQTWLVSSNPFDVVGAKASGWQSAWLRRSKQMVFDPWPQQPTAIIDSLQGLMPLVR</sequence>
<accession>A0A6H1U9U8</accession>
<dbReference type="InterPro" id="IPR051540">
    <property type="entry name" value="S-2-haloacid_dehalogenase"/>
</dbReference>
<dbReference type="Proteomes" id="UP000501602">
    <property type="component" value="Chromosome"/>
</dbReference>
<dbReference type="InterPro" id="IPR006328">
    <property type="entry name" value="2-HAD"/>
</dbReference>
<comment type="catalytic activity">
    <reaction evidence="3">
        <text>an (S)-2-haloacid + H2O = a (2R)-2-hydroxycarboxylate + a halide anion + H(+)</text>
        <dbReference type="Rhea" id="RHEA:11192"/>
        <dbReference type="ChEBI" id="CHEBI:15377"/>
        <dbReference type="ChEBI" id="CHEBI:15378"/>
        <dbReference type="ChEBI" id="CHEBI:16042"/>
        <dbReference type="ChEBI" id="CHEBI:58314"/>
        <dbReference type="ChEBI" id="CHEBI:137405"/>
        <dbReference type="EC" id="3.8.1.2"/>
    </reaction>
</comment>
<dbReference type="NCBIfam" id="TIGR01428">
    <property type="entry name" value="HAD_type_II"/>
    <property type="match status" value="1"/>
</dbReference>
<dbReference type="AlphaFoldDB" id="A0A6H1U9U8"/>
<dbReference type="InterPro" id="IPR023198">
    <property type="entry name" value="PGP-like_dom2"/>
</dbReference>
<dbReference type="InterPro" id="IPR023214">
    <property type="entry name" value="HAD_sf"/>
</dbReference>